<gene>
    <name evidence="4" type="ORF">A2838_03240</name>
</gene>
<evidence type="ECO:0000256" key="1">
    <source>
        <dbReference type="ARBA" id="ARBA00022679"/>
    </source>
</evidence>
<protein>
    <recommendedName>
        <fullName evidence="3">DNA polymerase beta thumb domain-containing protein</fullName>
    </recommendedName>
</protein>
<dbReference type="EMBL" id="MHVH01000003">
    <property type="protein sequence ID" value="OHA90698.1"/>
    <property type="molecule type" value="Genomic_DNA"/>
</dbReference>
<feature type="domain" description="DNA polymerase beta thumb" evidence="3">
    <location>
        <begin position="145"/>
        <end position="176"/>
    </location>
</feature>
<evidence type="ECO:0000256" key="2">
    <source>
        <dbReference type="ARBA" id="ARBA00022695"/>
    </source>
</evidence>
<dbReference type="PRINTS" id="PR00870">
    <property type="entry name" value="DNAPOLXBETA"/>
</dbReference>
<dbReference type="SUPFAM" id="SSF81301">
    <property type="entry name" value="Nucleotidyltransferase"/>
    <property type="match status" value="1"/>
</dbReference>
<dbReference type="Gene3D" id="3.30.460.10">
    <property type="entry name" value="Beta Polymerase, domain 2"/>
    <property type="match status" value="1"/>
</dbReference>
<dbReference type="GO" id="GO:0006281">
    <property type="term" value="P:DNA repair"/>
    <property type="evidence" value="ECO:0007669"/>
    <property type="project" value="InterPro"/>
</dbReference>
<dbReference type="Proteomes" id="UP000178107">
    <property type="component" value="Unassembled WGS sequence"/>
</dbReference>
<comment type="caution">
    <text evidence="4">The sequence shown here is derived from an EMBL/GenBank/DDBJ whole genome shotgun (WGS) entry which is preliminary data.</text>
</comment>
<dbReference type="InterPro" id="IPR002008">
    <property type="entry name" value="DNA_pol_X_beta-like"/>
</dbReference>
<keyword evidence="2" id="KW-0548">Nucleotidyltransferase</keyword>
<keyword evidence="1" id="KW-0808">Transferase</keyword>
<reference evidence="4 5" key="1">
    <citation type="journal article" date="2016" name="Nat. Commun.">
        <title>Thousands of microbial genomes shed light on interconnected biogeochemical processes in an aquifer system.</title>
        <authorList>
            <person name="Anantharaman K."/>
            <person name="Brown C.T."/>
            <person name="Hug L.A."/>
            <person name="Sharon I."/>
            <person name="Castelle C.J."/>
            <person name="Probst A.J."/>
            <person name="Thomas B.C."/>
            <person name="Singh A."/>
            <person name="Wilkins M.J."/>
            <person name="Karaoz U."/>
            <person name="Brodie E.L."/>
            <person name="Williams K.H."/>
            <person name="Hubbard S.S."/>
            <person name="Banfield J.F."/>
        </authorList>
    </citation>
    <scope>NUCLEOTIDE SEQUENCE [LARGE SCALE GENOMIC DNA]</scope>
</reference>
<dbReference type="Pfam" id="PF14791">
    <property type="entry name" value="DNA_pol_B_thumb"/>
    <property type="match status" value="1"/>
</dbReference>
<name>A0A1G2T111_9BACT</name>
<accession>A0A1G2T111</accession>
<dbReference type="InterPro" id="IPR043519">
    <property type="entry name" value="NT_sf"/>
</dbReference>
<dbReference type="InterPro" id="IPR029398">
    <property type="entry name" value="PolB_thumb"/>
</dbReference>
<proteinExistence type="predicted"/>
<dbReference type="AlphaFoldDB" id="A0A1G2T111"/>
<dbReference type="Gene3D" id="3.30.210.10">
    <property type="entry name" value="DNA polymerase, thumb domain"/>
    <property type="match status" value="1"/>
</dbReference>
<sequence length="178" mass="20265">METKVATKENKYPLDKAHAIALDVVEQLRPYCERIEVAGSIRRKKTEIGDIEIVAIPKPYSSGLFENGLAAVVNKWPKVKGEMTFGLVKYTQRILPSGIKLDLFFAEEGNWGSILGIRTGPAEYSHNVLAKSWVRHGLHSKGGYLYDRDGEKYEVREEKDLFRLLGLPYAEPEDRNWK</sequence>
<dbReference type="InterPro" id="IPR037160">
    <property type="entry name" value="DNA_Pol_thumb_sf"/>
</dbReference>
<evidence type="ECO:0000259" key="3">
    <source>
        <dbReference type="Pfam" id="PF14791"/>
    </source>
</evidence>
<evidence type="ECO:0000313" key="5">
    <source>
        <dbReference type="Proteomes" id="UP000178107"/>
    </source>
</evidence>
<organism evidence="4 5">
    <name type="scientific">Candidatus Zambryskibacteria bacterium RIFCSPHIGHO2_01_FULL_46_25</name>
    <dbReference type="NCBI Taxonomy" id="1802738"/>
    <lineage>
        <taxon>Bacteria</taxon>
        <taxon>Candidatus Zambryskiibacteriota</taxon>
    </lineage>
</organism>
<dbReference type="GO" id="GO:0016779">
    <property type="term" value="F:nucleotidyltransferase activity"/>
    <property type="evidence" value="ECO:0007669"/>
    <property type="project" value="UniProtKB-KW"/>
</dbReference>
<dbReference type="GO" id="GO:0003677">
    <property type="term" value="F:DNA binding"/>
    <property type="evidence" value="ECO:0007669"/>
    <property type="project" value="InterPro"/>
</dbReference>
<evidence type="ECO:0000313" key="4">
    <source>
        <dbReference type="EMBL" id="OHA90698.1"/>
    </source>
</evidence>